<evidence type="ECO:0008006" key="2">
    <source>
        <dbReference type="Google" id="ProtNLM"/>
    </source>
</evidence>
<dbReference type="Gene3D" id="3.40.50.300">
    <property type="entry name" value="P-loop containing nucleotide triphosphate hydrolases"/>
    <property type="match status" value="1"/>
</dbReference>
<organism evidence="1">
    <name type="scientific">marine metagenome</name>
    <dbReference type="NCBI Taxonomy" id="408172"/>
    <lineage>
        <taxon>unclassified sequences</taxon>
        <taxon>metagenomes</taxon>
        <taxon>ecological metagenomes</taxon>
    </lineage>
</organism>
<dbReference type="AlphaFoldDB" id="A0A381SIC9"/>
<protein>
    <recommendedName>
        <fullName evidence="2">Shikimate kinase</fullName>
    </recommendedName>
</protein>
<proteinExistence type="predicted"/>
<dbReference type="SUPFAM" id="SSF52540">
    <property type="entry name" value="P-loop containing nucleoside triphosphate hydrolases"/>
    <property type="match status" value="1"/>
</dbReference>
<dbReference type="EMBL" id="UINC01003158">
    <property type="protein sequence ID" value="SVA03842.1"/>
    <property type="molecule type" value="Genomic_DNA"/>
</dbReference>
<evidence type="ECO:0000313" key="1">
    <source>
        <dbReference type="EMBL" id="SVA03842.1"/>
    </source>
</evidence>
<reference evidence="1" key="1">
    <citation type="submission" date="2018-05" db="EMBL/GenBank/DDBJ databases">
        <authorList>
            <person name="Lanie J.A."/>
            <person name="Ng W.-L."/>
            <person name="Kazmierczak K.M."/>
            <person name="Andrzejewski T.M."/>
            <person name="Davidsen T.M."/>
            <person name="Wayne K.J."/>
            <person name="Tettelin H."/>
            <person name="Glass J.I."/>
            <person name="Rusch D."/>
            <person name="Podicherti R."/>
            <person name="Tsui H.-C.T."/>
            <person name="Winkler M.E."/>
        </authorList>
    </citation>
    <scope>NUCLEOTIDE SEQUENCE</scope>
</reference>
<accession>A0A381SIC9</accession>
<dbReference type="InterPro" id="IPR027417">
    <property type="entry name" value="P-loop_NTPase"/>
</dbReference>
<sequence>MGLPGSGKTWLGERITKTFNIPFWDSDVVRKIYNDWGFDQQARERQALRMRKLAEIDPISISAFICPLPGFRSFFFPDKLIWMNTIEKCEYDDTNKLFKPPTKFDVKITKWIEEDQLYNSLKNINLNKMDTENFSNELIQKLSNLS</sequence>
<gene>
    <name evidence="1" type="ORF">METZ01_LOCUS56696</name>
</gene>
<name>A0A381SIC9_9ZZZZ</name>